<protein>
    <submittedName>
        <fullName evidence="1">Uncharacterized protein</fullName>
    </submittedName>
</protein>
<reference evidence="1" key="1">
    <citation type="submission" date="2014-11" db="EMBL/GenBank/DDBJ databases">
        <authorList>
            <person name="Amaro Gonzalez C."/>
        </authorList>
    </citation>
    <scope>NUCLEOTIDE SEQUENCE</scope>
</reference>
<name>A0A0E9VP96_ANGAN</name>
<dbReference type="AlphaFoldDB" id="A0A0E9VP96"/>
<sequence>MSVGGCWLRLALFGEGKVVKIICALLLCFA</sequence>
<accession>A0A0E9VP96</accession>
<organism evidence="1">
    <name type="scientific">Anguilla anguilla</name>
    <name type="common">European freshwater eel</name>
    <name type="synonym">Muraena anguilla</name>
    <dbReference type="NCBI Taxonomy" id="7936"/>
    <lineage>
        <taxon>Eukaryota</taxon>
        <taxon>Metazoa</taxon>
        <taxon>Chordata</taxon>
        <taxon>Craniata</taxon>
        <taxon>Vertebrata</taxon>
        <taxon>Euteleostomi</taxon>
        <taxon>Actinopterygii</taxon>
        <taxon>Neopterygii</taxon>
        <taxon>Teleostei</taxon>
        <taxon>Anguilliformes</taxon>
        <taxon>Anguillidae</taxon>
        <taxon>Anguilla</taxon>
    </lineage>
</organism>
<proteinExistence type="predicted"/>
<dbReference type="EMBL" id="GBXM01028623">
    <property type="protein sequence ID" value="JAH79954.1"/>
    <property type="molecule type" value="Transcribed_RNA"/>
</dbReference>
<evidence type="ECO:0000313" key="1">
    <source>
        <dbReference type="EMBL" id="JAH79954.1"/>
    </source>
</evidence>
<reference evidence="1" key="2">
    <citation type="journal article" date="2015" name="Fish Shellfish Immunol.">
        <title>Early steps in the European eel (Anguilla anguilla)-Vibrio vulnificus interaction in the gills: Role of the RtxA13 toxin.</title>
        <authorList>
            <person name="Callol A."/>
            <person name="Pajuelo D."/>
            <person name="Ebbesson L."/>
            <person name="Teles M."/>
            <person name="MacKenzie S."/>
            <person name="Amaro C."/>
        </authorList>
    </citation>
    <scope>NUCLEOTIDE SEQUENCE</scope>
</reference>